<dbReference type="RefSeq" id="XP_068349910.1">
    <property type="nucleotide sequence ID" value="XM_068511170.1"/>
</dbReference>
<protein>
    <recommendedName>
        <fullName evidence="1">non-specific serine/threonine protein kinase</fullName>
        <ecNumber evidence="1">2.7.11.1</ecNumber>
    </recommendedName>
</protein>
<dbReference type="PROSITE" id="PS50011">
    <property type="entry name" value="PROTEIN_KINASE_DOM"/>
    <property type="match status" value="1"/>
</dbReference>
<dbReference type="Pfam" id="PF00069">
    <property type="entry name" value="Pkinase"/>
    <property type="match status" value="1"/>
</dbReference>
<dbReference type="SUPFAM" id="SSF56112">
    <property type="entry name" value="Protein kinase-like (PK-like)"/>
    <property type="match status" value="1"/>
</dbReference>
<feature type="region of interest" description="Disordered" evidence="2">
    <location>
        <begin position="294"/>
        <end position="344"/>
    </location>
</feature>
<dbReference type="InterPro" id="IPR000719">
    <property type="entry name" value="Prot_kinase_dom"/>
</dbReference>
<reference evidence="4" key="1">
    <citation type="submission" date="2016-10" db="EMBL/GenBank/DDBJ databases">
        <authorList>
            <person name="Benchimol M."/>
            <person name="Almeida L.G."/>
            <person name="Vasconcelos A.T."/>
            <person name="Perreira-Neves A."/>
            <person name="Rosa I.A."/>
            <person name="Tasca T."/>
            <person name="Bogo M.R."/>
            <person name="de Souza W."/>
        </authorList>
    </citation>
    <scope>NUCLEOTIDE SEQUENCE [LARGE SCALE GENOMIC DNA]</scope>
    <source>
        <strain evidence="4">K</strain>
    </source>
</reference>
<accession>A0A1J4JH15</accession>
<comment type="caution">
    <text evidence="4">The sequence shown here is derived from an EMBL/GenBank/DDBJ whole genome shotgun (WGS) entry which is preliminary data.</text>
</comment>
<proteinExistence type="predicted"/>
<name>A0A1J4JH15_9EUKA</name>
<evidence type="ECO:0000313" key="4">
    <source>
        <dbReference type="EMBL" id="OHS96773.1"/>
    </source>
</evidence>
<sequence>MSSTVCGHYTLKTRVGGGSFGEVFLAEDTETGETVGLKIEIRKTRNPQLEFESTVLQLLQDGTNFPRYYAFESDDKFLYMSMEILGKSLDDLFYICDYKFTVKTVLMIADQMLNAMEFLHNMQYLYRDVKPNNFLIGKGKCSNQVFMIDFGLAKKYIDDNGDHIKFAEDQTIAGTARYASPGSLLGNQQSRRDDMIALGYLWVFFLKGTLPWIDLESEDSEVKYDKIQSMKAKMAPEELCANLPPEFAKYMKMVTSLEFDEQPHYAEYRLMFRKLFIRCGFKFDYVYDWTGNPRVEPPPPPLPRQKSSVRKPPVSARLLPPTPRERRQQCESVNGQGSSNTSYGMICDERGSLVNTCKIRSLSSRQSRMSFSGNESDSPFKVPPPPLPRKGERAPRQRHGSMCVKNPPVLDSVEGVKDDLANPVKPPVQRPKNLPSIPIIPNIPGLPHFYLNDGKAKTSRRSNSMRCESLTRTPQKSALPAINDVKRTPDPLAKQLFNDIVRPKR</sequence>
<evidence type="ECO:0000256" key="1">
    <source>
        <dbReference type="ARBA" id="ARBA00012513"/>
    </source>
</evidence>
<dbReference type="GeneID" id="94845874"/>
<dbReference type="GO" id="GO:0005524">
    <property type="term" value="F:ATP binding"/>
    <property type="evidence" value="ECO:0007669"/>
    <property type="project" value="InterPro"/>
</dbReference>
<dbReference type="EC" id="2.7.11.1" evidence="1"/>
<dbReference type="InterPro" id="IPR011009">
    <property type="entry name" value="Kinase-like_dom_sf"/>
</dbReference>
<feature type="domain" description="Protein kinase" evidence="3">
    <location>
        <begin position="9"/>
        <end position="277"/>
    </location>
</feature>
<organism evidence="4 5">
    <name type="scientific">Tritrichomonas foetus</name>
    <dbReference type="NCBI Taxonomy" id="1144522"/>
    <lineage>
        <taxon>Eukaryota</taxon>
        <taxon>Metamonada</taxon>
        <taxon>Parabasalia</taxon>
        <taxon>Tritrichomonadida</taxon>
        <taxon>Tritrichomonadidae</taxon>
        <taxon>Tritrichomonas</taxon>
    </lineage>
</organism>
<dbReference type="PROSITE" id="PS00108">
    <property type="entry name" value="PROTEIN_KINASE_ST"/>
    <property type="match status" value="1"/>
</dbReference>
<dbReference type="Proteomes" id="UP000179807">
    <property type="component" value="Unassembled WGS sequence"/>
</dbReference>
<dbReference type="VEuPathDB" id="TrichDB:TRFO_36995"/>
<dbReference type="SMART" id="SM00220">
    <property type="entry name" value="S_TKc"/>
    <property type="match status" value="1"/>
</dbReference>
<dbReference type="Gene3D" id="1.10.510.10">
    <property type="entry name" value="Transferase(Phosphotransferase) domain 1"/>
    <property type="match status" value="1"/>
</dbReference>
<evidence type="ECO:0000313" key="5">
    <source>
        <dbReference type="Proteomes" id="UP000179807"/>
    </source>
</evidence>
<dbReference type="EMBL" id="MLAK01001153">
    <property type="protein sequence ID" value="OHS96773.1"/>
    <property type="molecule type" value="Genomic_DNA"/>
</dbReference>
<gene>
    <name evidence="4" type="primary">ckl5</name>
    <name evidence="4" type="ORF">TRFO_36995</name>
</gene>
<dbReference type="OrthoDB" id="5800476at2759"/>
<evidence type="ECO:0000256" key="2">
    <source>
        <dbReference type="SAM" id="MobiDB-lite"/>
    </source>
</evidence>
<dbReference type="CDD" id="cd14016">
    <property type="entry name" value="STKc_CK1"/>
    <property type="match status" value="1"/>
</dbReference>
<dbReference type="GO" id="GO:0004674">
    <property type="term" value="F:protein serine/threonine kinase activity"/>
    <property type="evidence" value="ECO:0007669"/>
    <property type="project" value="UniProtKB-EC"/>
</dbReference>
<feature type="region of interest" description="Disordered" evidence="2">
    <location>
        <begin position="365"/>
        <end position="410"/>
    </location>
</feature>
<dbReference type="InterPro" id="IPR008271">
    <property type="entry name" value="Ser/Thr_kinase_AS"/>
</dbReference>
<dbReference type="AlphaFoldDB" id="A0A1J4JH15"/>
<dbReference type="PANTHER" id="PTHR11909">
    <property type="entry name" value="CASEIN KINASE-RELATED"/>
    <property type="match status" value="1"/>
</dbReference>
<feature type="compositionally biased region" description="Polar residues" evidence="2">
    <location>
        <begin position="330"/>
        <end position="343"/>
    </location>
</feature>
<keyword evidence="5" id="KW-1185">Reference proteome</keyword>
<dbReference type="InterPro" id="IPR050235">
    <property type="entry name" value="CK1_Ser-Thr_kinase"/>
</dbReference>
<evidence type="ECO:0000259" key="3">
    <source>
        <dbReference type="PROSITE" id="PS50011"/>
    </source>
</evidence>